<dbReference type="Proteomes" id="UP000321301">
    <property type="component" value="Unassembled WGS sequence"/>
</dbReference>
<dbReference type="EMBL" id="BJYV01000039">
    <property type="protein sequence ID" value="GEO24135.1"/>
    <property type="molecule type" value="Genomic_DNA"/>
</dbReference>
<dbReference type="NCBIfam" id="TIGR04423">
    <property type="entry name" value="casT3_TIGR04423"/>
    <property type="match status" value="1"/>
</dbReference>
<evidence type="ECO:0000313" key="2">
    <source>
        <dbReference type="Proteomes" id="UP000321301"/>
    </source>
</evidence>
<dbReference type="AlphaFoldDB" id="A0A512CIY1"/>
<dbReference type="RefSeq" id="WP_020893824.1">
    <property type="nucleotide sequence ID" value="NZ_BJYV01000039.1"/>
</dbReference>
<reference evidence="1 2" key="1">
    <citation type="submission" date="2019-07" db="EMBL/GenBank/DDBJ databases">
        <title>Whole genome shotgun sequence of Cyclobacterium qasimii NBRC 106168.</title>
        <authorList>
            <person name="Hosoyama A."/>
            <person name="Uohara A."/>
            <person name="Ohji S."/>
            <person name="Ichikawa N."/>
        </authorList>
    </citation>
    <scope>NUCLEOTIDE SEQUENCE [LARGE SCALE GENOMIC DNA]</scope>
    <source>
        <strain evidence="1 2">NBRC 106168</strain>
    </source>
</reference>
<dbReference type="InterPro" id="IPR030955">
    <property type="entry name" value="CHP04423"/>
</dbReference>
<proteinExistence type="predicted"/>
<evidence type="ECO:0000313" key="1">
    <source>
        <dbReference type="EMBL" id="GEO24135.1"/>
    </source>
</evidence>
<protein>
    <submittedName>
        <fullName evidence="1">Uncharacterized protein</fullName>
    </submittedName>
</protein>
<organism evidence="1 2">
    <name type="scientific">Cyclobacterium qasimii</name>
    <dbReference type="NCBI Taxonomy" id="1350429"/>
    <lineage>
        <taxon>Bacteria</taxon>
        <taxon>Pseudomonadati</taxon>
        <taxon>Bacteroidota</taxon>
        <taxon>Cytophagia</taxon>
        <taxon>Cytophagales</taxon>
        <taxon>Cyclobacteriaceae</taxon>
        <taxon>Cyclobacterium</taxon>
    </lineage>
</organism>
<comment type="caution">
    <text evidence="1">The sequence shown here is derived from an EMBL/GenBank/DDBJ whole genome shotgun (WGS) entry which is preliminary data.</text>
</comment>
<gene>
    <name evidence="1" type="ORF">CQA01_46690</name>
</gene>
<accession>A0A512CIY1</accession>
<sequence>MKNYFNHKINTIQAIPDHKYTGYYWMSDKDKPEMLFDQPFPKEKFGEGKNPFCIEALLYSPKEQLSIQILHTGQYIVSAYELGKLKGLKIEEKSFLPHKLENVGKVLFKQVWEEVPLPVDEQESMPTLEPSALIFCGFKY</sequence>
<keyword evidence="2" id="KW-1185">Reference proteome</keyword>
<name>A0A512CIY1_9BACT</name>